<reference evidence="5 6" key="1">
    <citation type="journal article" date="2014" name="PLoS Genet.">
        <title>Phylogenetically driven sequencing of extremely halophilic archaea reveals strategies for static and dynamic osmo-response.</title>
        <authorList>
            <person name="Becker E.A."/>
            <person name="Seitzer P.M."/>
            <person name="Tritt A."/>
            <person name="Larsen D."/>
            <person name="Krusor M."/>
            <person name="Yao A.I."/>
            <person name="Wu D."/>
            <person name="Madern D."/>
            <person name="Eisen J.A."/>
            <person name="Darling A.E."/>
            <person name="Facciotti M.T."/>
        </authorList>
    </citation>
    <scope>NUCLEOTIDE SEQUENCE [LARGE SCALE GENOMIC DNA]</scope>
    <source>
        <strain evidence="5 6">DSM 8989</strain>
    </source>
</reference>
<dbReference type="EC" id="4.2.1.40" evidence="3"/>
<dbReference type="SUPFAM" id="SSF51604">
    <property type="entry name" value="Enolase C-terminal domain-like"/>
    <property type="match status" value="1"/>
</dbReference>
<evidence type="ECO:0000256" key="1">
    <source>
        <dbReference type="ARBA" id="ARBA00001426"/>
    </source>
</evidence>
<dbReference type="InterPro" id="IPR013342">
    <property type="entry name" value="Mandelate_racemase_C"/>
</dbReference>
<sequence>MKVREMEVLPVAHREPPLRNSWGAHSEVAARTLVRLTTADGTVGVGETYGDERVISALERAVDLVEGANPHERRPLAHRLQDPMAYGAIEVALFDLLGKAVGEPVYNLLGGKMRDEVEFSGYLFFKGADSDPNGAAIAPQEVMSPESMVEEATEFVERYGFDVLKLKGGVLPPEAELRTLDLLAEEFGRETPLRIDPNGTWSVETAIDIANRLRDRDLHVQFLEDPVPTMNAHARLKRHVDYPVATNMYVTEFDEIAPAVEMGAVDVILSDHHYWGGFSGTRRLDTVARTFDLGVGMHSNSHLGVSMAAMAHVSAAMPTLRYAPDTHYPWMADDVIRDAPVEISDGTISLSDDPGLGVELDDDLVERARDRYEESDPLAYSSVESMAAEYADAMSESGRSGWLPNKPRW</sequence>
<dbReference type="EMBL" id="AOME01000029">
    <property type="protein sequence ID" value="EMA54310.1"/>
    <property type="molecule type" value="Genomic_DNA"/>
</dbReference>
<dbReference type="InterPro" id="IPR034593">
    <property type="entry name" value="DgoD-like"/>
</dbReference>
<dbReference type="InterPro" id="IPR029065">
    <property type="entry name" value="Enolase_C-like"/>
</dbReference>
<dbReference type="SFLD" id="SFLDS00001">
    <property type="entry name" value="Enolase"/>
    <property type="match status" value="1"/>
</dbReference>
<dbReference type="STRING" id="1227456.C450_06590"/>
<dbReference type="SMART" id="SM00922">
    <property type="entry name" value="MR_MLE"/>
    <property type="match status" value="1"/>
</dbReference>
<protein>
    <recommendedName>
        <fullName evidence="3">glucarate dehydratase</fullName>
        <ecNumber evidence="3">4.2.1.40</ecNumber>
    </recommendedName>
</protein>
<comment type="caution">
    <text evidence="5">The sequence shown here is derived from an EMBL/GenBank/DDBJ whole genome shotgun (WGS) entry which is preliminary data.</text>
</comment>
<dbReference type="SUPFAM" id="SSF54826">
    <property type="entry name" value="Enolase N-terminal domain-like"/>
    <property type="match status" value="1"/>
</dbReference>
<comment type="pathway">
    <text evidence="2">Carbohydrate acid metabolism; D-glucarate degradation; 2,5-dioxopentanoate from D-glucarate: step 1/2.</text>
</comment>
<dbReference type="GO" id="GO:0008872">
    <property type="term" value="F:glucarate dehydratase activity"/>
    <property type="evidence" value="ECO:0007669"/>
    <property type="project" value="UniProtKB-EC"/>
</dbReference>
<dbReference type="InterPro" id="IPR029017">
    <property type="entry name" value="Enolase-like_N"/>
</dbReference>
<keyword evidence="6" id="KW-1185">Reference proteome</keyword>
<dbReference type="AlphaFoldDB" id="M0NCA5"/>
<dbReference type="InterPro" id="IPR018110">
    <property type="entry name" value="Mandel_Rmase/mucon_lact_enz_CS"/>
</dbReference>
<gene>
    <name evidence="5" type="ORF">C450_06590</name>
</gene>
<dbReference type="PANTHER" id="PTHR48080">
    <property type="entry name" value="D-GALACTONATE DEHYDRATASE-RELATED"/>
    <property type="match status" value="1"/>
</dbReference>
<feature type="domain" description="Mandelate racemase/muconate lactonizing enzyme C-terminal" evidence="4">
    <location>
        <begin position="145"/>
        <end position="243"/>
    </location>
</feature>
<evidence type="ECO:0000313" key="5">
    <source>
        <dbReference type="EMBL" id="EMA54310.1"/>
    </source>
</evidence>
<evidence type="ECO:0000259" key="4">
    <source>
        <dbReference type="SMART" id="SM00922"/>
    </source>
</evidence>
<name>M0NCA5_9EURY</name>
<dbReference type="Proteomes" id="UP000011625">
    <property type="component" value="Unassembled WGS sequence"/>
</dbReference>
<evidence type="ECO:0000313" key="6">
    <source>
        <dbReference type="Proteomes" id="UP000011625"/>
    </source>
</evidence>
<dbReference type="PANTHER" id="PTHR48080:SF4">
    <property type="entry name" value="GLUCARATE DEHYDRATASE"/>
    <property type="match status" value="1"/>
</dbReference>
<dbReference type="Gene3D" id="3.30.390.10">
    <property type="entry name" value="Enolase-like, N-terminal domain"/>
    <property type="match status" value="1"/>
</dbReference>
<dbReference type="Gene3D" id="3.20.20.120">
    <property type="entry name" value="Enolase-like C-terminal domain"/>
    <property type="match status" value="1"/>
</dbReference>
<evidence type="ECO:0000256" key="3">
    <source>
        <dbReference type="ARBA" id="ARBA00011973"/>
    </source>
</evidence>
<accession>M0NCA5</accession>
<organism evidence="5 6">
    <name type="scientific">Halococcus salifodinae DSM 8989</name>
    <dbReference type="NCBI Taxonomy" id="1227456"/>
    <lineage>
        <taxon>Archaea</taxon>
        <taxon>Methanobacteriati</taxon>
        <taxon>Methanobacteriota</taxon>
        <taxon>Stenosarchaea group</taxon>
        <taxon>Halobacteria</taxon>
        <taxon>Halobacteriales</taxon>
        <taxon>Halococcaceae</taxon>
        <taxon>Halococcus</taxon>
    </lineage>
</organism>
<dbReference type="SFLD" id="SFLDG00055">
    <property type="entry name" value="glucarate_dehydratase"/>
    <property type="match status" value="1"/>
</dbReference>
<dbReference type="InterPro" id="IPR036849">
    <property type="entry name" value="Enolase-like_C_sf"/>
</dbReference>
<dbReference type="PROSITE" id="PS00908">
    <property type="entry name" value="MR_MLE_1"/>
    <property type="match status" value="1"/>
</dbReference>
<dbReference type="RefSeq" id="WP_005041535.1">
    <property type="nucleotide sequence ID" value="NZ_AOME01000029.1"/>
</dbReference>
<dbReference type="Pfam" id="PF13378">
    <property type="entry name" value="MR_MLE_C"/>
    <property type="match status" value="1"/>
</dbReference>
<dbReference type="OrthoDB" id="42605at2157"/>
<dbReference type="InterPro" id="IPR013341">
    <property type="entry name" value="Mandelate_racemase_N_dom"/>
</dbReference>
<evidence type="ECO:0000256" key="2">
    <source>
        <dbReference type="ARBA" id="ARBA00005183"/>
    </source>
</evidence>
<dbReference type="GO" id="GO:0009063">
    <property type="term" value="P:amino acid catabolic process"/>
    <property type="evidence" value="ECO:0007669"/>
    <property type="project" value="InterPro"/>
</dbReference>
<proteinExistence type="predicted"/>
<dbReference type="PATRIC" id="fig|1227456.3.peg.1322"/>
<comment type="catalytic activity">
    <reaction evidence="1">
        <text>D-glucarate = 5-dehydro-4-deoxy-D-glucarate + H2O</text>
        <dbReference type="Rhea" id="RHEA:14573"/>
        <dbReference type="ChEBI" id="CHEBI:15377"/>
        <dbReference type="ChEBI" id="CHEBI:30612"/>
        <dbReference type="ChEBI" id="CHEBI:42819"/>
        <dbReference type="EC" id="4.2.1.40"/>
    </reaction>
</comment>
<dbReference type="Pfam" id="PF02746">
    <property type="entry name" value="MR_MLE_N"/>
    <property type="match status" value="1"/>
</dbReference>